<evidence type="ECO:0000256" key="3">
    <source>
        <dbReference type="ARBA" id="ARBA00022723"/>
    </source>
</evidence>
<evidence type="ECO:0000313" key="7">
    <source>
        <dbReference type="EMBL" id="KKN34969.1"/>
    </source>
</evidence>
<dbReference type="FunFam" id="3.40.50.11540:FF:000001">
    <property type="entry name" value="NADH dehydrogenase [ubiquinone] flavoprotein 1, mitochondrial"/>
    <property type="match status" value="1"/>
</dbReference>
<dbReference type="InterPro" id="IPR017900">
    <property type="entry name" value="4Fe4S_Fe_S_CS"/>
</dbReference>
<organism evidence="7">
    <name type="scientific">marine sediment metagenome</name>
    <dbReference type="NCBI Taxonomy" id="412755"/>
    <lineage>
        <taxon>unclassified sequences</taxon>
        <taxon>metagenomes</taxon>
        <taxon>ecological metagenomes</taxon>
    </lineage>
</organism>
<sequence length="784" mass="85800">MKPETESINSFIDRIVDEIGTKAGDVIPILHAIQREYNYLPESALRRVCDITDISPAAITGVSTFYSQFRHTPMGQHIIRVCVGTACHVKGSELVHDAFCRELHIGEGQDTDPEGLFTVQKIACLGCCTIAPVVQIDDVTYGHVKIEGVANILQGFSHHESRKIVESRDRKIKTEDAGEIKIGLGSCCVASGSSRVQQALEMCLEETGVRTQVKRVGCVGMCHRTPLLEVSVPDKDPVLYDSVQPEDVRSIILKHYRPKAFGQRIKNAAFSLIEKIIDDPHSGMFTRHPLHMRDPSIQAFMGRQKHIATEHSGQIDPIDLQEYCSKGGFEALERSLSEFSPDDVIDQVKSSGLRGRGGAGFPTGQKWQITQQAKDNTKFIIMNGDEGDPGAFMDRMILESYPFRVIEGMIIAAYAVGAHDGYFYIRAEYPLAVQRIKAALEQCREEGFLGDDILGSGFSLQLNILEGAGAFVCGEETALIASIEGRRGNPSFRPPYPAQKGLWDHPTLVSNCETFAIVPWIIRNGADAFAELGTKESKGTKVFSLAGKVARGGLIEVPMGITIQEIVKDIGGGIENGRQFKAVQIGGPSGGCIPAELAHTRVDYEDLTKVGAMMGSGGLLVMDDSDCMVDISRYFLSFTQNQSCGKCTFCRIGTRHMLRILEDLCAGKGKEEDLVKLEEIAHKTKQGSLCGLGKTAPNPVLTTLTYFRKEYEAHLRGTCPAKRCKALITYTIDDTCIGCTVCAQKCPVGAIAVTPYQRHMIEQTECTKCGTCKQVCPTESVNIT</sequence>
<keyword evidence="5" id="KW-0411">Iron-sulfur</keyword>
<dbReference type="Gene3D" id="3.40.30.10">
    <property type="entry name" value="Glutaredoxin"/>
    <property type="match status" value="2"/>
</dbReference>
<dbReference type="InterPro" id="IPR036249">
    <property type="entry name" value="Thioredoxin-like_sf"/>
</dbReference>
<dbReference type="PROSITE" id="PS51379">
    <property type="entry name" value="4FE4S_FER_2"/>
    <property type="match status" value="2"/>
</dbReference>
<dbReference type="InterPro" id="IPR037225">
    <property type="entry name" value="Nuo51_FMN-bd_sf"/>
</dbReference>
<dbReference type="Gene3D" id="6.10.250.1450">
    <property type="match status" value="1"/>
</dbReference>
<dbReference type="InterPro" id="IPR011538">
    <property type="entry name" value="Nuo51_FMN-bd"/>
</dbReference>
<dbReference type="SUPFAM" id="SSF52833">
    <property type="entry name" value="Thioredoxin-like"/>
    <property type="match status" value="2"/>
</dbReference>
<comment type="similarity">
    <text evidence="1">Belongs to the complex I 51 kDa subunit family.</text>
</comment>
<evidence type="ECO:0000259" key="6">
    <source>
        <dbReference type="PROSITE" id="PS51379"/>
    </source>
</evidence>
<dbReference type="FunFam" id="1.20.1440.230:FF:000001">
    <property type="entry name" value="Mitochondrial NADH dehydrogenase flavoprotein 1"/>
    <property type="match status" value="1"/>
</dbReference>
<dbReference type="SUPFAM" id="SSF140490">
    <property type="entry name" value="Nqo1C-terminal domain-like"/>
    <property type="match status" value="1"/>
</dbReference>
<dbReference type="CDD" id="cd03064">
    <property type="entry name" value="TRX_Fd_NuoE"/>
    <property type="match status" value="1"/>
</dbReference>
<dbReference type="Gene3D" id="3.40.50.11540">
    <property type="entry name" value="NADH-ubiquinone oxidoreductase 51kDa subunit"/>
    <property type="match status" value="1"/>
</dbReference>
<dbReference type="Gene3D" id="3.30.70.20">
    <property type="match status" value="1"/>
</dbReference>
<evidence type="ECO:0000256" key="1">
    <source>
        <dbReference type="ARBA" id="ARBA00007523"/>
    </source>
</evidence>
<name>A0A0F9PXK6_9ZZZZ</name>
<keyword evidence="2" id="KW-0004">4Fe-4S</keyword>
<keyword evidence="4" id="KW-0408">Iron</keyword>
<dbReference type="PROSITE" id="PS00198">
    <property type="entry name" value="4FE4S_FER_1"/>
    <property type="match status" value="2"/>
</dbReference>
<gene>
    <name evidence="7" type="ORF">LCGC14_0788400</name>
</gene>
<dbReference type="Pfam" id="PF14697">
    <property type="entry name" value="Fer4_21"/>
    <property type="match status" value="1"/>
</dbReference>
<proteinExistence type="inferred from homology"/>
<dbReference type="SUPFAM" id="SSF142019">
    <property type="entry name" value="Nqo1 FMN-binding domain-like"/>
    <property type="match status" value="1"/>
</dbReference>
<dbReference type="Gene3D" id="1.20.1440.230">
    <property type="entry name" value="NADH-ubiquinone oxidoreductase 51kDa subunit, iron-sulphur binding domain"/>
    <property type="match status" value="1"/>
</dbReference>
<dbReference type="PANTHER" id="PTHR43578:SF3">
    <property type="entry name" value="NADH-QUINONE OXIDOREDUCTASE SUBUNIT F"/>
    <property type="match status" value="1"/>
</dbReference>
<comment type="caution">
    <text evidence="7">The sequence shown here is derived from an EMBL/GenBank/DDBJ whole genome shotgun (WGS) entry which is preliminary data.</text>
</comment>
<keyword evidence="3" id="KW-0479">Metal-binding</keyword>
<dbReference type="InterPro" id="IPR019575">
    <property type="entry name" value="Nuop51_4Fe4S-bd"/>
</dbReference>
<dbReference type="Gene3D" id="1.10.10.1590">
    <property type="entry name" value="NADH-quinone oxidoreductase subunit E"/>
    <property type="match status" value="1"/>
</dbReference>
<protein>
    <recommendedName>
        <fullName evidence="6">4Fe-4S ferredoxin-type domain-containing protein</fullName>
    </recommendedName>
</protein>
<dbReference type="InterPro" id="IPR042128">
    <property type="entry name" value="NuoE_dom"/>
</dbReference>
<dbReference type="InterPro" id="IPR037207">
    <property type="entry name" value="Nuop51_4Fe4S-bd_sf"/>
</dbReference>
<dbReference type="PANTHER" id="PTHR43578">
    <property type="entry name" value="NADH-QUINONE OXIDOREDUCTASE SUBUNIT F"/>
    <property type="match status" value="1"/>
</dbReference>
<dbReference type="GO" id="GO:0046872">
    <property type="term" value="F:metal ion binding"/>
    <property type="evidence" value="ECO:0007669"/>
    <property type="project" value="UniProtKB-KW"/>
</dbReference>
<accession>A0A0F9PXK6</accession>
<dbReference type="Pfam" id="PF10589">
    <property type="entry name" value="NADH_4Fe-4S"/>
    <property type="match status" value="1"/>
</dbReference>
<dbReference type="InterPro" id="IPR017896">
    <property type="entry name" value="4Fe4S_Fe-S-bd"/>
</dbReference>
<evidence type="ECO:0000256" key="5">
    <source>
        <dbReference type="ARBA" id="ARBA00023014"/>
    </source>
</evidence>
<feature type="domain" description="4Fe-4S ferredoxin-type" evidence="6">
    <location>
        <begin position="757"/>
        <end position="784"/>
    </location>
</feature>
<reference evidence="7" key="1">
    <citation type="journal article" date="2015" name="Nature">
        <title>Complex archaea that bridge the gap between prokaryotes and eukaryotes.</title>
        <authorList>
            <person name="Spang A."/>
            <person name="Saw J.H."/>
            <person name="Jorgensen S.L."/>
            <person name="Zaremba-Niedzwiedzka K."/>
            <person name="Martijn J."/>
            <person name="Lind A.E."/>
            <person name="van Eijk R."/>
            <person name="Schleper C."/>
            <person name="Guy L."/>
            <person name="Ettema T.J."/>
        </authorList>
    </citation>
    <scope>NUCLEOTIDE SEQUENCE</scope>
</reference>
<dbReference type="SUPFAM" id="SSF142984">
    <property type="entry name" value="Nqo1 middle domain-like"/>
    <property type="match status" value="1"/>
</dbReference>
<dbReference type="GO" id="GO:0051539">
    <property type="term" value="F:4 iron, 4 sulfur cluster binding"/>
    <property type="evidence" value="ECO:0007669"/>
    <property type="project" value="UniProtKB-KW"/>
</dbReference>
<dbReference type="EMBL" id="LAZR01002073">
    <property type="protein sequence ID" value="KKN34969.1"/>
    <property type="molecule type" value="Genomic_DNA"/>
</dbReference>
<evidence type="ECO:0000256" key="4">
    <source>
        <dbReference type="ARBA" id="ARBA00023004"/>
    </source>
</evidence>
<dbReference type="AlphaFoldDB" id="A0A0F9PXK6"/>
<dbReference type="Pfam" id="PF01257">
    <property type="entry name" value="2Fe-2S_thioredx"/>
    <property type="match status" value="1"/>
</dbReference>
<evidence type="ECO:0000256" key="2">
    <source>
        <dbReference type="ARBA" id="ARBA00022485"/>
    </source>
</evidence>
<dbReference type="InterPro" id="IPR041921">
    <property type="entry name" value="NuoE_N"/>
</dbReference>
<feature type="domain" description="4Fe-4S ferredoxin-type" evidence="6">
    <location>
        <begin position="728"/>
        <end position="756"/>
    </location>
</feature>
<dbReference type="SUPFAM" id="SSF54862">
    <property type="entry name" value="4Fe-4S ferredoxins"/>
    <property type="match status" value="1"/>
</dbReference>
<dbReference type="Gene3D" id="3.10.20.600">
    <property type="match status" value="1"/>
</dbReference>
<dbReference type="CDD" id="cd02980">
    <property type="entry name" value="TRX_Fd_family"/>
    <property type="match status" value="1"/>
</dbReference>
<dbReference type="Pfam" id="PF01512">
    <property type="entry name" value="Complex1_51K"/>
    <property type="match status" value="1"/>
</dbReference>
<dbReference type="SMART" id="SM00928">
    <property type="entry name" value="NADH_4Fe-4S"/>
    <property type="match status" value="1"/>
</dbReference>